<dbReference type="EMBL" id="AP023081">
    <property type="protein sequence ID" value="BCD86346.1"/>
    <property type="molecule type" value="Genomic_DNA"/>
</dbReference>
<dbReference type="PANTHER" id="PTHR36925:SF1">
    <property type="entry name" value="COBALT-PRECORRIN-6A REDUCTASE"/>
    <property type="match status" value="1"/>
</dbReference>
<keyword evidence="2" id="KW-0169">Cobalamin biosynthesis</keyword>
<evidence type="ECO:0000256" key="3">
    <source>
        <dbReference type="ARBA" id="ARBA00023002"/>
    </source>
</evidence>
<evidence type="ECO:0000313" key="5">
    <source>
        <dbReference type="Proteomes" id="UP001064896"/>
    </source>
</evidence>
<organism evidence="4 5">
    <name type="scientific">Pseudomonas solani</name>
    <dbReference type="NCBI Taxonomy" id="2731552"/>
    <lineage>
        <taxon>Bacteria</taxon>
        <taxon>Pseudomonadati</taxon>
        <taxon>Pseudomonadota</taxon>
        <taxon>Gammaproteobacteria</taxon>
        <taxon>Pseudomonadales</taxon>
        <taxon>Pseudomonadaceae</taxon>
        <taxon>Pseudomonas</taxon>
    </lineage>
</organism>
<comment type="pathway">
    <text evidence="1">Cofactor biosynthesis; adenosylcobalamin biosynthesis.</text>
</comment>
<name>A0ABM7L9X7_9PSED</name>
<protein>
    <submittedName>
        <fullName evidence="4">Cobalt-precorrin-6A reductase</fullName>
    </submittedName>
</protein>
<dbReference type="Pfam" id="PF02571">
    <property type="entry name" value="CbiJ"/>
    <property type="match status" value="1"/>
</dbReference>
<proteinExistence type="predicted"/>
<evidence type="ECO:0000313" key="4">
    <source>
        <dbReference type="EMBL" id="BCD86346.1"/>
    </source>
</evidence>
<accession>A0ABM7L9X7</accession>
<evidence type="ECO:0000256" key="2">
    <source>
        <dbReference type="ARBA" id="ARBA00022573"/>
    </source>
</evidence>
<dbReference type="Proteomes" id="UP001064896">
    <property type="component" value="Chromosome"/>
</dbReference>
<dbReference type="InterPro" id="IPR003723">
    <property type="entry name" value="Precorrin-6x_reduct"/>
</dbReference>
<gene>
    <name evidence="4" type="ORF">PSm6_27530</name>
</gene>
<dbReference type="RefSeq" id="WP_021219626.1">
    <property type="nucleotide sequence ID" value="NZ_AP023081.1"/>
</dbReference>
<keyword evidence="5" id="KW-1185">Reference proteome</keyword>
<keyword evidence="3" id="KW-0560">Oxidoreductase</keyword>
<dbReference type="PROSITE" id="PS51014">
    <property type="entry name" value="COBK_CBIJ"/>
    <property type="match status" value="1"/>
</dbReference>
<reference evidence="4" key="1">
    <citation type="submission" date="2020-05" db="EMBL/GenBank/DDBJ databases">
        <title>Complete genome sequence of Pseudomonas sp. Sm006.</title>
        <authorList>
            <person name="Takeuchi K."/>
            <person name="Someya N."/>
        </authorList>
    </citation>
    <scope>NUCLEOTIDE SEQUENCE</scope>
    <source>
        <strain evidence="4">Sm006</strain>
    </source>
</reference>
<sequence>MTRILLLGGVTEALALARRLGPEHTYSLAGLGKVPADLSCQVRVGGYGGAEGLARYIEDNGIGLLLDATHPYAAQISHNAARAAELAGVPCWALRRPGWRAGEGDDWREVVGWAELLDALATFQRPFFTLGREPLEHLGEIPAHQHWTVRCLQSQAPGERFEVIGARGPFVLDEERALFERLRSDVLISKNSGSQSTEPKLQVARERGLPVLILKRPELPPVTREFDSLDGLWQALVPYLETP</sequence>
<dbReference type="PANTHER" id="PTHR36925">
    <property type="entry name" value="COBALT-PRECORRIN-6A REDUCTASE"/>
    <property type="match status" value="1"/>
</dbReference>
<dbReference type="NCBIfam" id="NF005969">
    <property type="entry name" value="PRK08057.1-3"/>
    <property type="match status" value="1"/>
</dbReference>
<evidence type="ECO:0000256" key="1">
    <source>
        <dbReference type="ARBA" id="ARBA00004953"/>
    </source>
</evidence>